<organism evidence="2 3">
    <name type="scientific">Fusarium oxysporum f. sp. cepae</name>
    <dbReference type="NCBI Taxonomy" id="396571"/>
    <lineage>
        <taxon>Eukaryota</taxon>
        <taxon>Fungi</taxon>
        <taxon>Dikarya</taxon>
        <taxon>Ascomycota</taxon>
        <taxon>Pezizomycotina</taxon>
        <taxon>Sordariomycetes</taxon>
        <taxon>Hypocreomycetidae</taxon>
        <taxon>Hypocreales</taxon>
        <taxon>Nectriaceae</taxon>
        <taxon>Fusarium</taxon>
        <taxon>Fusarium oxysporum species complex</taxon>
    </lineage>
</organism>
<proteinExistence type="predicted"/>
<dbReference type="InterPro" id="IPR054722">
    <property type="entry name" value="PolX-like_BBD"/>
</dbReference>
<evidence type="ECO:0000313" key="2">
    <source>
        <dbReference type="EMBL" id="RKK08363.1"/>
    </source>
</evidence>
<gene>
    <name evidence="2" type="ORF">BFJ65_g17023</name>
</gene>
<accession>A0A3L6MVN7</accession>
<protein>
    <recommendedName>
        <fullName evidence="1">Retrovirus-related Pol polyprotein from transposon TNT 1-94-like beta-barrel domain-containing protein</fullName>
    </recommendedName>
</protein>
<comment type="caution">
    <text evidence="2">The sequence shown here is derived from an EMBL/GenBank/DDBJ whole genome shotgun (WGS) entry which is preliminary data.</text>
</comment>
<evidence type="ECO:0000313" key="3">
    <source>
        <dbReference type="Proteomes" id="UP000270866"/>
    </source>
</evidence>
<sequence length="308" mass="34550">MVHRAMMAQDTSCCGYCGRKGHDRSTCWKLHPELRRDRIKAGYERRQRKIQVREKEMLKQKGLGPRSLLGLIFQQEREKTNDELESATYTTPAHLQPDQARLALWQNDFQGHLGLIGSSIGPSSLHASLQTRALERIHVLDSGASLHIFCRQENFTSLHKYHGLPINGIADVKVMPGGCGTYCLRVQGPKGSHNVTLDSALYVPEGHSNLLSVSALEKKGAEVVFRNGKAVVTNKGKVVLTATRISGVYVVDAGFKSTTLHDTFVNMAWIWMLTNNFDVEWVEMDPLWKWIHIVEFVESKPTSSNNGN</sequence>
<evidence type="ECO:0000259" key="1">
    <source>
        <dbReference type="Pfam" id="PF22936"/>
    </source>
</evidence>
<name>A0A3L6MVN7_FUSOX</name>
<feature type="domain" description="Retrovirus-related Pol polyprotein from transposon TNT 1-94-like beta-barrel" evidence="1">
    <location>
        <begin position="139"/>
        <end position="220"/>
    </location>
</feature>
<dbReference type="AlphaFoldDB" id="A0A3L6MVN7"/>
<dbReference type="Pfam" id="PF22936">
    <property type="entry name" value="Pol_BBD"/>
    <property type="match status" value="1"/>
</dbReference>
<dbReference type="EMBL" id="MRCU01000014">
    <property type="protein sequence ID" value="RKK08363.1"/>
    <property type="molecule type" value="Genomic_DNA"/>
</dbReference>
<reference evidence="2 3" key="1">
    <citation type="journal article" date="2018" name="Sci. Rep.">
        <title>Characterisation of pathogen-specific regions and novel effector candidates in Fusarium oxysporum f. sp. cepae.</title>
        <authorList>
            <person name="Armitage A.D."/>
            <person name="Taylor A."/>
            <person name="Sobczyk M.K."/>
            <person name="Baxter L."/>
            <person name="Greenfield B.P."/>
            <person name="Bates H.J."/>
            <person name="Wilson F."/>
            <person name="Jackson A.C."/>
            <person name="Ott S."/>
            <person name="Harrison R.J."/>
            <person name="Clarkson J.P."/>
        </authorList>
    </citation>
    <scope>NUCLEOTIDE SEQUENCE [LARGE SCALE GENOMIC DNA]</scope>
    <source>
        <strain evidence="2 3">FoC_Fus2</strain>
    </source>
</reference>
<dbReference type="Proteomes" id="UP000270866">
    <property type="component" value="Unassembled WGS sequence"/>
</dbReference>